<evidence type="ECO:0000256" key="4">
    <source>
        <dbReference type="ARBA" id="ARBA00023242"/>
    </source>
</evidence>
<keyword evidence="8" id="KW-1185">Reference proteome</keyword>
<dbReference type="Gramene" id="Pp3c14_210V3.3">
    <property type="protein sequence ID" value="Pp3c14_210V3.3"/>
    <property type="gene ID" value="Pp3c14_210"/>
</dbReference>
<dbReference type="Pfam" id="PF03810">
    <property type="entry name" value="IBN_N"/>
    <property type="match status" value="1"/>
</dbReference>
<proteinExistence type="inferred from homology"/>
<dbReference type="FunCoup" id="A0A2K1JFV7">
    <property type="interactions" value="3992"/>
</dbReference>
<evidence type="ECO:0000256" key="3">
    <source>
        <dbReference type="ARBA" id="ARBA00022448"/>
    </source>
</evidence>
<dbReference type="Gene3D" id="1.25.10.10">
    <property type="entry name" value="Leucine-rich Repeat Variant"/>
    <property type="match status" value="1"/>
</dbReference>
<dbReference type="InterPro" id="IPR011989">
    <property type="entry name" value="ARM-like"/>
</dbReference>
<dbReference type="PANTHER" id="PTHR10997:SF7">
    <property type="entry name" value="IMPORTIN-11"/>
    <property type="match status" value="1"/>
</dbReference>
<dbReference type="InterPro" id="IPR016024">
    <property type="entry name" value="ARM-type_fold"/>
</dbReference>
<keyword evidence="4" id="KW-0539">Nucleus</keyword>
<dbReference type="GO" id="GO:0031267">
    <property type="term" value="F:small GTPase binding"/>
    <property type="evidence" value="ECO:0007669"/>
    <property type="project" value="InterPro"/>
</dbReference>
<dbReference type="InterPro" id="IPR001494">
    <property type="entry name" value="Importin-beta_N"/>
</dbReference>
<evidence type="ECO:0000256" key="1">
    <source>
        <dbReference type="ARBA" id="ARBA00004123"/>
    </source>
</evidence>
<dbReference type="RefSeq" id="XP_024394980.1">
    <property type="nucleotide sequence ID" value="XM_024539212.2"/>
</dbReference>
<dbReference type="GO" id="GO:0005635">
    <property type="term" value="C:nuclear envelope"/>
    <property type="evidence" value="ECO:0000318"/>
    <property type="project" value="GO_Central"/>
</dbReference>
<reference evidence="6 8" key="2">
    <citation type="journal article" date="2018" name="Plant J.">
        <title>The Physcomitrella patens chromosome-scale assembly reveals moss genome structure and evolution.</title>
        <authorList>
            <person name="Lang D."/>
            <person name="Ullrich K.K."/>
            <person name="Murat F."/>
            <person name="Fuchs J."/>
            <person name="Jenkins J."/>
            <person name="Haas F.B."/>
            <person name="Piednoel M."/>
            <person name="Gundlach H."/>
            <person name="Van Bel M."/>
            <person name="Meyberg R."/>
            <person name="Vives C."/>
            <person name="Morata J."/>
            <person name="Symeonidi A."/>
            <person name="Hiss M."/>
            <person name="Muchero W."/>
            <person name="Kamisugi Y."/>
            <person name="Saleh O."/>
            <person name="Blanc G."/>
            <person name="Decker E.L."/>
            <person name="van Gessel N."/>
            <person name="Grimwood J."/>
            <person name="Hayes R.D."/>
            <person name="Graham S.W."/>
            <person name="Gunter L.E."/>
            <person name="McDaniel S.F."/>
            <person name="Hoernstein S.N.W."/>
            <person name="Larsson A."/>
            <person name="Li F.W."/>
            <person name="Perroud P.F."/>
            <person name="Phillips J."/>
            <person name="Ranjan P."/>
            <person name="Rokshar D.S."/>
            <person name="Rothfels C.J."/>
            <person name="Schneider L."/>
            <person name="Shu S."/>
            <person name="Stevenson D.W."/>
            <person name="Thummler F."/>
            <person name="Tillich M."/>
            <person name="Villarreal Aguilar J.C."/>
            <person name="Widiez T."/>
            <person name="Wong G.K."/>
            <person name="Wymore A."/>
            <person name="Zhang Y."/>
            <person name="Zimmer A.D."/>
            <person name="Quatrano R.S."/>
            <person name="Mayer K.F.X."/>
            <person name="Goodstein D."/>
            <person name="Casacuberta J.M."/>
            <person name="Vandepoele K."/>
            <person name="Reski R."/>
            <person name="Cuming A.C."/>
            <person name="Tuskan G.A."/>
            <person name="Maumus F."/>
            <person name="Salse J."/>
            <person name="Schmutz J."/>
            <person name="Rensing S.A."/>
        </authorList>
    </citation>
    <scope>NUCLEOTIDE SEQUENCE [LARGE SCALE GENOMIC DNA]</scope>
    <source>
        <strain evidence="7 8">cv. Gransden 2004</strain>
    </source>
</reference>
<dbReference type="FunFam" id="1.25.10.10:FF:001830">
    <property type="entry name" value="Predicted protein"/>
    <property type="match status" value="1"/>
</dbReference>
<dbReference type="KEGG" id="ppp:112291593"/>
<dbReference type="Gramene" id="Pp3c14_210V3.2">
    <property type="protein sequence ID" value="Pp3c14_210V3.2"/>
    <property type="gene ID" value="Pp3c14_210"/>
</dbReference>
<dbReference type="Proteomes" id="UP000006727">
    <property type="component" value="Chromosome 14"/>
</dbReference>
<dbReference type="FunFam" id="1.25.10.10:FF:001096">
    <property type="entry name" value="Predicted protein"/>
    <property type="match status" value="1"/>
</dbReference>
<accession>A0A2K1JFV7</accession>
<dbReference type="PROSITE" id="PS50166">
    <property type="entry name" value="IMPORTIN_B_NT"/>
    <property type="match status" value="1"/>
</dbReference>
<keyword evidence="3" id="KW-0813">Transport</keyword>
<evidence type="ECO:0000313" key="6">
    <source>
        <dbReference type="EMBL" id="PNR40426.1"/>
    </source>
</evidence>
<reference evidence="6 8" key="1">
    <citation type="journal article" date="2008" name="Science">
        <title>The Physcomitrella genome reveals evolutionary insights into the conquest of land by plants.</title>
        <authorList>
            <person name="Rensing S."/>
            <person name="Lang D."/>
            <person name="Zimmer A."/>
            <person name="Terry A."/>
            <person name="Salamov A."/>
            <person name="Shapiro H."/>
            <person name="Nishiyama T."/>
            <person name="Perroud P.-F."/>
            <person name="Lindquist E."/>
            <person name="Kamisugi Y."/>
            <person name="Tanahashi T."/>
            <person name="Sakakibara K."/>
            <person name="Fujita T."/>
            <person name="Oishi K."/>
            <person name="Shin-I T."/>
            <person name="Kuroki Y."/>
            <person name="Toyoda A."/>
            <person name="Suzuki Y."/>
            <person name="Hashimoto A."/>
            <person name="Yamaguchi K."/>
            <person name="Sugano A."/>
            <person name="Kohara Y."/>
            <person name="Fujiyama A."/>
            <person name="Anterola A."/>
            <person name="Aoki S."/>
            <person name="Ashton N."/>
            <person name="Barbazuk W.B."/>
            <person name="Barker E."/>
            <person name="Bennetzen J."/>
            <person name="Bezanilla M."/>
            <person name="Blankenship R."/>
            <person name="Cho S.H."/>
            <person name="Dutcher S."/>
            <person name="Estelle M."/>
            <person name="Fawcett J.A."/>
            <person name="Gundlach H."/>
            <person name="Hanada K."/>
            <person name="Heyl A."/>
            <person name="Hicks K.A."/>
            <person name="Hugh J."/>
            <person name="Lohr M."/>
            <person name="Mayer K."/>
            <person name="Melkozernov A."/>
            <person name="Murata T."/>
            <person name="Nelson D."/>
            <person name="Pils B."/>
            <person name="Prigge M."/>
            <person name="Reiss B."/>
            <person name="Renner T."/>
            <person name="Rombauts S."/>
            <person name="Rushton P."/>
            <person name="Sanderfoot A."/>
            <person name="Schween G."/>
            <person name="Shiu S.-H."/>
            <person name="Stueber K."/>
            <person name="Theodoulou F.L."/>
            <person name="Tu H."/>
            <person name="Van de Peer Y."/>
            <person name="Verrier P.J."/>
            <person name="Waters E."/>
            <person name="Wood A."/>
            <person name="Yang L."/>
            <person name="Cove D."/>
            <person name="Cuming A."/>
            <person name="Hasebe M."/>
            <person name="Lucas S."/>
            <person name="Mishler D.B."/>
            <person name="Reski R."/>
            <person name="Grigoriev I."/>
            <person name="Quatrano R.S."/>
            <person name="Boore J.L."/>
        </authorList>
    </citation>
    <scope>NUCLEOTIDE SEQUENCE [LARGE SCALE GENOMIC DNA]</scope>
    <source>
        <strain evidence="7 8">cv. Gransden 2004</strain>
    </source>
</reference>
<dbReference type="InterPro" id="IPR058669">
    <property type="entry name" value="TPR_IPO7/11-like"/>
</dbReference>
<evidence type="ECO:0000313" key="7">
    <source>
        <dbReference type="EnsemblPlants" id="Pp3c14_210V3.1"/>
    </source>
</evidence>
<protein>
    <recommendedName>
        <fullName evidence="5">Importin N-terminal domain-containing protein</fullName>
    </recommendedName>
</protein>
<comment type="similarity">
    <text evidence="2">Belongs to the importin beta family.</text>
</comment>
<dbReference type="STRING" id="3218.A0A2K1JFV7"/>
<evidence type="ECO:0000256" key="2">
    <source>
        <dbReference type="ARBA" id="ARBA00007991"/>
    </source>
</evidence>
<feature type="domain" description="Importin N-terminal" evidence="5">
    <location>
        <begin position="30"/>
        <end position="105"/>
    </location>
</feature>
<dbReference type="GeneID" id="112291593"/>
<dbReference type="EnsemblPlants" id="Pp3c14_210V3.3">
    <property type="protein sequence ID" value="Pp3c14_210V3.3"/>
    <property type="gene ID" value="Pp3c14_210"/>
</dbReference>
<dbReference type="EnsemblPlants" id="Pp3c14_210V3.2">
    <property type="protein sequence ID" value="Pp3c14_210V3.2"/>
    <property type="gene ID" value="Pp3c14_210"/>
</dbReference>
<dbReference type="PANTHER" id="PTHR10997">
    <property type="entry name" value="IMPORTIN-7, 8, 11"/>
    <property type="match status" value="1"/>
</dbReference>
<dbReference type="EMBL" id="ABEU02000014">
    <property type="protein sequence ID" value="PNR40426.1"/>
    <property type="molecule type" value="Genomic_DNA"/>
</dbReference>
<dbReference type="OrthoDB" id="361693at2759"/>
<dbReference type="SMART" id="SM00913">
    <property type="entry name" value="IBN_N"/>
    <property type="match status" value="1"/>
</dbReference>
<name>A0A2K1JFV7_PHYPA</name>
<gene>
    <name evidence="7" type="primary">LOC112291593</name>
    <name evidence="6" type="ORF">PHYPA_017828</name>
</gene>
<evidence type="ECO:0000313" key="8">
    <source>
        <dbReference type="Proteomes" id="UP000006727"/>
    </source>
</evidence>
<dbReference type="PaxDb" id="3218-PP1S360_24V6.1"/>
<dbReference type="EnsemblPlants" id="Pp3c14_210V3.1">
    <property type="protein sequence ID" value="Pp3c14_210V3.1"/>
    <property type="gene ID" value="Pp3c14_210"/>
</dbReference>
<dbReference type="GO" id="GO:0006606">
    <property type="term" value="P:protein import into nucleus"/>
    <property type="evidence" value="ECO:0000318"/>
    <property type="project" value="GO_Central"/>
</dbReference>
<organism evidence="6">
    <name type="scientific">Physcomitrium patens</name>
    <name type="common">Spreading-leaved earth moss</name>
    <name type="synonym">Physcomitrella patens</name>
    <dbReference type="NCBI Taxonomy" id="3218"/>
    <lineage>
        <taxon>Eukaryota</taxon>
        <taxon>Viridiplantae</taxon>
        <taxon>Streptophyta</taxon>
        <taxon>Embryophyta</taxon>
        <taxon>Bryophyta</taxon>
        <taxon>Bryophytina</taxon>
        <taxon>Bryopsida</taxon>
        <taxon>Funariidae</taxon>
        <taxon>Funariales</taxon>
        <taxon>Funariaceae</taxon>
        <taxon>Physcomitrium</taxon>
    </lineage>
</organism>
<dbReference type="AlphaFoldDB" id="A0A2K1JFV7"/>
<comment type="subcellular location">
    <subcellularLocation>
        <location evidence="1">Nucleus</location>
    </subcellularLocation>
</comment>
<dbReference type="SUPFAM" id="SSF48371">
    <property type="entry name" value="ARM repeat"/>
    <property type="match status" value="1"/>
</dbReference>
<dbReference type="Pfam" id="PF25758">
    <property type="entry name" value="TPR_IPO11"/>
    <property type="match status" value="1"/>
</dbReference>
<reference evidence="7" key="3">
    <citation type="submission" date="2020-12" db="UniProtKB">
        <authorList>
            <consortium name="EnsemblPlants"/>
        </authorList>
    </citation>
    <scope>IDENTIFICATION</scope>
</reference>
<sequence length="1014" mass="114387">MALTSADDLSRVYTLLRDALSQDESVRKPAEATLAACENRPGFCSCLLEIIGAKDLGQQSDARWLASVYFKNSISRYWRTRRDSPGISDAEKPHLRNRLLNLIREENNQVAVQLALLISKIARVDYPRDWPELFPTLLQKLQSPDVLTTQRVYLVLNQTLKELSTKRLAADQRNFAEVTAQYFEYTWHHWCTDTQGILQGLRTLLAGPQTAILASDQDQALRLTCERWMLCLKVLRRMLVHGFQSDVKSVQEVGPVKDVCPAFLQALQEFLQYRIGLKHGQVLQAFVDKACLRLMKIFIEVQSTHPYSFSNRAVLPPVLEFCYIHITEPKEENLPFEVFLIKCMIFLQNVIECVAYRPNKSGRVVGQSTPTLEEAKGNLARQAEEILVSLLDKQRLVVLCEIIIRRYFVLTPADLEEWSNDPELFHHEQDAGQYKDKLRPSAESLYLSLFESHRELLAPVVVSILKQASEGCPPAAPGADIQITPALLLKDAAYDAVGTAYYDLHDYIDFKSWWEAALVHEISNLHPNGRILRRRVVWLLGKWVNKIKDELRKPVYNALISLLGDGDLAVQLAVCLALQSLIDDVHFYEEEFVEYVPTCLRLLIQFMERAQEFESKLQIFNLVVLIIDRLGEKIVPCVEKILAFLPRVWQDSEGQSLLQIQVMLALQRLLVALGPRSPICYEILFPILQYSSDVNQPDELNMLEDGMQLWQTTLKTAPVMVPQLMNLFPHLVAVMERSFDHLQAAMIIIESYILLGGADFLRLHANGVTKIFDIVVGNVKERGMLCTLPVIDLLIQCFPTDAPALLEGILQKLLVLVVSGRDEADLVKASAGAVLARVSVQNSAFFAQFTSQPSLSLALQQSGVAVSDQSALFLFFDAWLDKVDSLTSMSKRKLCALSLCMLLTISQPQVLDRLVQILSVCTSVLHETEEDNDSSISGYDYNSAEDGCMGPVESEDSRKRQVINADPINKVPLALFLKEKLQTCAQLHGNAAFNTAMGRLHPTLLDQLQQIMQS</sequence>
<dbReference type="Gramene" id="Pp3c14_210V3.1">
    <property type="protein sequence ID" value="Pp3c14_210V3.1"/>
    <property type="gene ID" value="Pp3c14_210"/>
</dbReference>
<evidence type="ECO:0000259" key="5">
    <source>
        <dbReference type="PROSITE" id="PS50166"/>
    </source>
</evidence>
<dbReference type="GO" id="GO:0005829">
    <property type="term" value="C:cytosol"/>
    <property type="evidence" value="ECO:0000318"/>
    <property type="project" value="GO_Central"/>
</dbReference>